<dbReference type="EMBL" id="SNZH01000002">
    <property type="protein sequence ID" value="TDR47359.1"/>
    <property type="molecule type" value="Genomic_DNA"/>
</dbReference>
<dbReference type="AlphaFoldDB" id="A0A4R6Z708"/>
<dbReference type="InterPro" id="IPR036271">
    <property type="entry name" value="Tet_transcr_reg_TetR-rel_C_sf"/>
</dbReference>
<dbReference type="Proteomes" id="UP000295293">
    <property type="component" value="Unassembled WGS sequence"/>
</dbReference>
<gene>
    <name evidence="6" type="ORF">DFR29_10218</name>
</gene>
<feature type="domain" description="HTH tetR-type" evidence="5">
    <location>
        <begin position="17"/>
        <end position="77"/>
    </location>
</feature>
<evidence type="ECO:0000313" key="6">
    <source>
        <dbReference type="EMBL" id="TDR47359.1"/>
    </source>
</evidence>
<evidence type="ECO:0000256" key="3">
    <source>
        <dbReference type="ARBA" id="ARBA00023163"/>
    </source>
</evidence>
<dbReference type="InterPro" id="IPR050109">
    <property type="entry name" value="HTH-type_TetR-like_transc_reg"/>
</dbReference>
<evidence type="ECO:0000256" key="2">
    <source>
        <dbReference type="ARBA" id="ARBA00023125"/>
    </source>
</evidence>
<dbReference type="Gene3D" id="1.10.357.10">
    <property type="entry name" value="Tetracycline Repressor, domain 2"/>
    <property type="match status" value="1"/>
</dbReference>
<reference evidence="6 7" key="1">
    <citation type="submission" date="2019-03" db="EMBL/GenBank/DDBJ databases">
        <title>Genomic Encyclopedia of Type Strains, Phase IV (KMG-IV): sequencing the most valuable type-strain genomes for metagenomic binning, comparative biology and taxonomic classification.</title>
        <authorList>
            <person name="Goeker M."/>
        </authorList>
    </citation>
    <scope>NUCLEOTIDE SEQUENCE [LARGE SCALE GENOMIC DNA]</scope>
    <source>
        <strain evidence="6 7">DSM 21667</strain>
    </source>
</reference>
<dbReference type="PANTHER" id="PTHR30055">
    <property type="entry name" value="HTH-TYPE TRANSCRIPTIONAL REGULATOR RUTR"/>
    <property type="match status" value="1"/>
</dbReference>
<evidence type="ECO:0000313" key="7">
    <source>
        <dbReference type="Proteomes" id="UP000295293"/>
    </source>
</evidence>
<keyword evidence="7" id="KW-1185">Reference proteome</keyword>
<dbReference type="PROSITE" id="PS50977">
    <property type="entry name" value="HTH_TETR_2"/>
    <property type="match status" value="1"/>
</dbReference>
<evidence type="ECO:0000259" key="5">
    <source>
        <dbReference type="PROSITE" id="PS50977"/>
    </source>
</evidence>
<dbReference type="PANTHER" id="PTHR30055:SF234">
    <property type="entry name" value="HTH-TYPE TRANSCRIPTIONAL REGULATOR BETI"/>
    <property type="match status" value="1"/>
</dbReference>
<keyword evidence="3" id="KW-0804">Transcription</keyword>
<feature type="DNA-binding region" description="H-T-H motif" evidence="4">
    <location>
        <begin position="40"/>
        <end position="59"/>
    </location>
</feature>
<dbReference type="OrthoDB" id="8535430at2"/>
<dbReference type="GO" id="GO:0000976">
    <property type="term" value="F:transcription cis-regulatory region binding"/>
    <property type="evidence" value="ECO:0007669"/>
    <property type="project" value="TreeGrafter"/>
</dbReference>
<organism evidence="6 7">
    <name type="scientific">Tahibacter aquaticus</name>
    <dbReference type="NCBI Taxonomy" id="520092"/>
    <lineage>
        <taxon>Bacteria</taxon>
        <taxon>Pseudomonadati</taxon>
        <taxon>Pseudomonadota</taxon>
        <taxon>Gammaproteobacteria</taxon>
        <taxon>Lysobacterales</taxon>
        <taxon>Rhodanobacteraceae</taxon>
        <taxon>Tahibacter</taxon>
    </lineage>
</organism>
<comment type="caution">
    <text evidence="6">The sequence shown here is derived from an EMBL/GenBank/DDBJ whole genome shotgun (WGS) entry which is preliminary data.</text>
</comment>
<evidence type="ECO:0000256" key="1">
    <source>
        <dbReference type="ARBA" id="ARBA00023015"/>
    </source>
</evidence>
<keyword evidence="2 4" id="KW-0238">DNA-binding</keyword>
<dbReference type="GO" id="GO:0003700">
    <property type="term" value="F:DNA-binding transcription factor activity"/>
    <property type="evidence" value="ECO:0007669"/>
    <property type="project" value="TreeGrafter"/>
</dbReference>
<sequence>MAIPTAPEPGRRARKREQTASHLSAVAFRLFETHGFDAVAMEQIAAEADVAKGTLYNYFPVKEALLAHRFREDIAAGMAERVGALKAHKTFEARMRYLLRESAAWHAQRKDYLPHYLRYLTGQVHHAGQVADATRQVSGTWQVLTALFRAAQDTGEVSKTQSAEQIALSFQYLLFAAISAWLIDPRRDLSKRFLAAFDLAMHGVAQPSKARAATTRSKPKEITT</sequence>
<dbReference type="InterPro" id="IPR009057">
    <property type="entry name" value="Homeodomain-like_sf"/>
</dbReference>
<dbReference type="PRINTS" id="PR00455">
    <property type="entry name" value="HTHTETR"/>
</dbReference>
<proteinExistence type="predicted"/>
<dbReference type="SUPFAM" id="SSF46689">
    <property type="entry name" value="Homeodomain-like"/>
    <property type="match status" value="1"/>
</dbReference>
<keyword evidence="1" id="KW-0805">Transcription regulation</keyword>
<dbReference type="InterPro" id="IPR001647">
    <property type="entry name" value="HTH_TetR"/>
</dbReference>
<dbReference type="RefSeq" id="WP_133817093.1">
    <property type="nucleotide sequence ID" value="NZ_SNZH01000002.1"/>
</dbReference>
<protein>
    <submittedName>
        <fullName evidence="6">TetR family transcriptional regulator</fullName>
    </submittedName>
</protein>
<name>A0A4R6Z708_9GAMM</name>
<evidence type="ECO:0000256" key="4">
    <source>
        <dbReference type="PROSITE-ProRule" id="PRU00335"/>
    </source>
</evidence>
<dbReference type="SUPFAM" id="SSF48498">
    <property type="entry name" value="Tetracyclin repressor-like, C-terminal domain"/>
    <property type="match status" value="1"/>
</dbReference>
<dbReference type="Pfam" id="PF00440">
    <property type="entry name" value="TetR_N"/>
    <property type="match status" value="1"/>
</dbReference>
<accession>A0A4R6Z708</accession>